<sequence length="227" mass="23661">LTALLTLASGAHAASQIALFTDDNCQDSFKGLEGPNGYPNGSCTDFRRSGSYGSLQVVGLDAGCAVTIYVQDNDTTICGGFQEEIQLGQCWNSTFVYYSIDMCDLGASSSSVSSPTASASSTSSAAPSTSPTTGTLVGAVLGGLAGGALILGLALWLLARKKRARKARDAAAAEHSRDDAEIAVSPYRSEMDGTYQRHEMAQGKIVYKQDAAEVAQPPVELGGYEVR</sequence>
<dbReference type="RefSeq" id="XP_033450444.1">
    <property type="nucleotide sequence ID" value="XM_033588575.1"/>
</dbReference>
<dbReference type="AlphaFoldDB" id="A0A6A5RV78"/>
<keyword evidence="1" id="KW-0812">Transmembrane</keyword>
<proteinExistence type="predicted"/>
<keyword evidence="3" id="KW-1185">Reference proteome</keyword>
<feature type="non-terminal residue" evidence="2">
    <location>
        <position position="1"/>
    </location>
</feature>
<dbReference type="EMBL" id="ML978964">
    <property type="protein sequence ID" value="KAF1930196.1"/>
    <property type="molecule type" value="Genomic_DNA"/>
</dbReference>
<accession>A0A6A5RV78</accession>
<protein>
    <submittedName>
        <fullName evidence="2">Uncharacterized protein</fullName>
    </submittedName>
</protein>
<name>A0A6A5RV78_9PLEO</name>
<keyword evidence="1" id="KW-0472">Membrane</keyword>
<evidence type="ECO:0000313" key="2">
    <source>
        <dbReference type="EMBL" id="KAF1930196.1"/>
    </source>
</evidence>
<evidence type="ECO:0000313" key="3">
    <source>
        <dbReference type="Proteomes" id="UP000800082"/>
    </source>
</evidence>
<dbReference type="Proteomes" id="UP000800082">
    <property type="component" value="Unassembled WGS sequence"/>
</dbReference>
<dbReference type="OrthoDB" id="4157427at2759"/>
<gene>
    <name evidence="2" type="ORF">M421DRAFT_24793</name>
</gene>
<feature type="non-terminal residue" evidence="2">
    <location>
        <position position="227"/>
    </location>
</feature>
<dbReference type="GeneID" id="54346222"/>
<keyword evidence="1" id="KW-1133">Transmembrane helix</keyword>
<evidence type="ECO:0000256" key="1">
    <source>
        <dbReference type="SAM" id="Phobius"/>
    </source>
</evidence>
<feature type="transmembrane region" description="Helical" evidence="1">
    <location>
        <begin position="136"/>
        <end position="158"/>
    </location>
</feature>
<organism evidence="2 3">
    <name type="scientific">Didymella exigua CBS 183.55</name>
    <dbReference type="NCBI Taxonomy" id="1150837"/>
    <lineage>
        <taxon>Eukaryota</taxon>
        <taxon>Fungi</taxon>
        <taxon>Dikarya</taxon>
        <taxon>Ascomycota</taxon>
        <taxon>Pezizomycotina</taxon>
        <taxon>Dothideomycetes</taxon>
        <taxon>Pleosporomycetidae</taxon>
        <taxon>Pleosporales</taxon>
        <taxon>Pleosporineae</taxon>
        <taxon>Didymellaceae</taxon>
        <taxon>Didymella</taxon>
    </lineage>
</organism>
<reference evidence="2" key="1">
    <citation type="journal article" date="2020" name="Stud. Mycol.">
        <title>101 Dothideomycetes genomes: a test case for predicting lifestyles and emergence of pathogens.</title>
        <authorList>
            <person name="Haridas S."/>
            <person name="Albert R."/>
            <person name="Binder M."/>
            <person name="Bloem J."/>
            <person name="Labutti K."/>
            <person name="Salamov A."/>
            <person name="Andreopoulos B."/>
            <person name="Baker S."/>
            <person name="Barry K."/>
            <person name="Bills G."/>
            <person name="Bluhm B."/>
            <person name="Cannon C."/>
            <person name="Castanera R."/>
            <person name="Culley D."/>
            <person name="Daum C."/>
            <person name="Ezra D."/>
            <person name="Gonzalez J."/>
            <person name="Henrissat B."/>
            <person name="Kuo A."/>
            <person name="Liang C."/>
            <person name="Lipzen A."/>
            <person name="Lutzoni F."/>
            <person name="Magnuson J."/>
            <person name="Mondo S."/>
            <person name="Nolan M."/>
            <person name="Ohm R."/>
            <person name="Pangilinan J."/>
            <person name="Park H.-J."/>
            <person name="Ramirez L."/>
            <person name="Alfaro M."/>
            <person name="Sun H."/>
            <person name="Tritt A."/>
            <person name="Yoshinaga Y."/>
            <person name="Zwiers L.-H."/>
            <person name="Turgeon B."/>
            <person name="Goodwin S."/>
            <person name="Spatafora J."/>
            <person name="Crous P."/>
            <person name="Grigoriev I."/>
        </authorList>
    </citation>
    <scope>NUCLEOTIDE SEQUENCE</scope>
    <source>
        <strain evidence="2">CBS 183.55</strain>
    </source>
</reference>